<evidence type="ECO:0000313" key="3">
    <source>
        <dbReference type="EMBL" id="MVN88248.1"/>
    </source>
</evidence>
<dbReference type="RefSeq" id="WP_157460306.1">
    <property type="nucleotide sequence ID" value="NZ_WQLB01000025.1"/>
</dbReference>
<feature type="domain" description="ORC1/DEAH AAA+ ATPase" evidence="2">
    <location>
        <begin position="236"/>
        <end position="334"/>
    </location>
</feature>
<accession>A0A7C9I0K1</accession>
<dbReference type="Gene3D" id="1.25.40.10">
    <property type="entry name" value="Tetratricopeptide repeat domain"/>
    <property type="match status" value="2"/>
</dbReference>
<dbReference type="InterPro" id="IPR027417">
    <property type="entry name" value="P-loop_NTPase"/>
</dbReference>
<keyword evidence="4" id="KW-1185">Reference proteome</keyword>
<dbReference type="SUPFAM" id="SSF52540">
    <property type="entry name" value="P-loop containing nucleoside triphosphate hydrolases"/>
    <property type="match status" value="1"/>
</dbReference>
<dbReference type="Pfam" id="PF13424">
    <property type="entry name" value="TPR_12"/>
    <property type="match status" value="1"/>
</dbReference>
<proteinExistence type="predicted"/>
<organism evidence="3 4">
    <name type="scientific">Deinococcus arboris</name>
    <dbReference type="NCBI Taxonomy" id="2682977"/>
    <lineage>
        <taxon>Bacteria</taxon>
        <taxon>Thermotogati</taxon>
        <taxon>Deinococcota</taxon>
        <taxon>Deinococci</taxon>
        <taxon>Deinococcales</taxon>
        <taxon>Deinococcaceae</taxon>
        <taxon>Deinococcus</taxon>
    </lineage>
</organism>
<dbReference type="Pfam" id="PF13401">
    <property type="entry name" value="AAA_22"/>
    <property type="match status" value="1"/>
</dbReference>
<sequence length="891" mass="98183">MLLLAYLALEGERDRSHLAGLFFGQNQDPSGSLRTAVQRLRRAVPEVLVVEDDRLSVRLDCDAREVLRHLDAGQHDQALELYMGPFLTGTRLQDLGVELEEWMYATREYLARRVRGALLTLAERTAGRGEISEAGALAERAAWLPGAPEPEAEDYQRLGLLLTAARSTRLGRLRQQASDFGLSLDFTPEVAQATLRPLGMNSSAVASALPQRGTSFVGRVVERGEMQRALVRPEVRLLTVVGPGGIGKTRLVLEVARTWQAERDVAFISLEAVSALSTLPTTIAVAIGVTLPADQPSFEALLAVLKTRRLLLVLDSAEHLLEGAPALSRLLSMCPDMKLLVTSREQLGIEEEWVLTIGGLSVPADSIPFENARQVEAVDLFVQRARRARLDFVLTPAELFAVVQVCRLVGGSPLGIELAAAWVKLMPVAEIASEVERSLDLLQATHRDVLEKHSSVRAVFDQTWAQLTETERAVLARLSVFRGGFTREAAAQVAGTTIVTLSALVNKSLVRLAEHGRSDLHVLLLQFAGEELARQRDEEQRTMAAHGAYVFDLCQQVRSSLLYYRDEKLWLERAEQDIDNIRVALNRWLIQGEVETALQCIFALRNFWINRGRLVREARTWFARILSSKVEIDPSLKEQALGMDGLMAMRIGEYESARQQLGASLALSKRRGEANSMSLLHLGIVHLETGDLQEARLLLEQAILQFRSQDNASVDALILNNVGAALNNLGNLLMLTGEFQAALSTFEEALRAKQASGGTGGNIELILANIGEAHLHLGHWDLAQDYLLRAIEERLARGYHHGLTTMLKNLALVMIGQHHHRQAAILLGLIERQKQVLDTLMSPADQAAFEQQLVPLHESLPQTLLGEARAQGQAMTLREGLAYALGVGKTS</sequence>
<evidence type="ECO:0000313" key="4">
    <source>
        <dbReference type="Proteomes" id="UP000483286"/>
    </source>
</evidence>
<dbReference type="InterPro" id="IPR049945">
    <property type="entry name" value="AAA_22"/>
</dbReference>
<dbReference type="GO" id="GO:0016887">
    <property type="term" value="F:ATP hydrolysis activity"/>
    <property type="evidence" value="ECO:0007669"/>
    <property type="project" value="InterPro"/>
</dbReference>
<dbReference type="InterPro" id="IPR011990">
    <property type="entry name" value="TPR-like_helical_dom_sf"/>
</dbReference>
<dbReference type="PANTHER" id="PTHR47691">
    <property type="entry name" value="REGULATOR-RELATED"/>
    <property type="match status" value="1"/>
</dbReference>
<protein>
    <submittedName>
        <fullName evidence="3">Tetratricopeptide repeat protein</fullName>
    </submittedName>
</protein>
<comment type="caution">
    <text evidence="3">The sequence shown here is derived from an EMBL/GenBank/DDBJ whole genome shotgun (WGS) entry which is preliminary data.</text>
</comment>
<dbReference type="Proteomes" id="UP000483286">
    <property type="component" value="Unassembled WGS sequence"/>
</dbReference>
<evidence type="ECO:0000259" key="2">
    <source>
        <dbReference type="Pfam" id="PF13401"/>
    </source>
</evidence>
<reference evidence="3 4" key="1">
    <citation type="submission" date="2019-12" db="EMBL/GenBank/DDBJ databases">
        <title>Deinococcus sp. HMF7620 Genome sequencing and assembly.</title>
        <authorList>
            <person name="Kang H."/>
            <person name="Kim H."/>
            <person name="Joh K."/>
        </authorList>
    </citation>
    <scope>NUCLEOTIDE SEQUENCE [LARGE SCALE GENOMIC DNA]</scope>
    <source>
        <strain evidence="3 4">HMF7620</strain>
    </source>
</reference>
<dbReference type="PROSITE" id="PS50005">
    <property type="entry name" value="TPR"/>
    <property type="match status" value="1"/>
</dbReference>
<dbReference type="InterPro" id="IPR019734">
    <property type="entry name" value="TPR_rpt"/>
</dbReference>
<dbReference type="SMART" id="SM00028">
    <property type="entry name" value="TPR"/>
    <property type="match status" value="4"/>
</dbReference>
<dbReference type="PANTHER" id="PTHR47691:SF3">
    <property type="entry name" value="HTH-TYPE TRANSCRIPTIONAL REGULATOR RV0890C-RELATED"/>
    <property type="match status" value="1"/>
</dbReference>
<feature type="repeat" description="TPR" evidence="1">
    <location>
        <begin position="723"/>
        <end position="756"/>
    </location>
</feature>
<name>A0A7C9I0K1_9DEIO</name>
<evidence type="ECO:0000256" key="1">
    <source>
        <dbReference type="PROSITE-ProRule" id="PRU00339"/>
    </source>
</evidence>
<dbReference type="SUPFAM" id="SSF48452">
    <property type="entry name" value="TPR-like"/>
    <property type="match status" value="1"/>
</dbReference>
<dbReference type="Pfam" id="PF13432">
    <property type="entry name" value="TPR_16"/>
    <property type="match status" value="1"/>
</dbReference>
<dbReference type="EMBL" id="WQLB01000025">
    <property type="protein sequence ID" value="MVN88248.1"/>
    <property type="molecule type" value="Genomic_DNA"/>
</dbReference>
<dbReference type="AlphaFoldDB" id="A0A7C9I0K1"/>
<keyword evidence="1" id="KW-0802">TPR repeat</keyword>
<gene>
    <name evidence="3" type="ORF">GO986_15990</name>
</gene>
<dbReference type="PRINTS" id="PR00364">
    <property type="entry name" value="DISEASERSIST"/>
</dbReference>
<dbReference type="Gene3D" id="3.40.50.300">
    <property type="entry name" value="P-loop containing nucleotide triphosphate hydrolases"/>
    <property type="match status" value="1"/>
</dbReference>